<dbReference type="InterPro" id="IPR012495">
    <property type="entry name" value="TadE-like_dom"/>
</dbReference>
<dbReference type="KEGG" id="tvl:FAZ95_33085"/>
<reference evidence="2 3" key="1">
    <citation type="submission" date="2019-05" db="EMBL/GenBank/DDBJ databases">
        <title>Burkholderia sp. DHOD12, isolated from subtropical forest soil.</title>
        <authorList>
            <person name="Gao Z.-H."/>
            <person name="Qiu L.-H."/>
        </authorList>
    </citation>
    <scope>NUCLEOTIDE SEQUENCE [LARGE SCALE GENOMIC DNA]</scope>
    <source>
        <strain evidence="2 3">DHOD12</strain>
    </source>
</reference>
<proteinExistence type="predicted"/>
<protein>
    <submittedName>
        <fullName evidence="2">Pilus assembly protein</fullName>
    </submittedName>
</protein>
<evidence type="ECO:0000259" key="1">
    <source>
        <dbReference type="Pfam" id="PF07811"/>
    </source>
</evidence>
<organism evidence="2 3">
    <name type="scientific">Trinickia violacea</name>
    <dbReference type="NCBI Taxonomy" id="2571746"/>
    <lineage>
        <taxon>Bacteria</taxon>
        <taxon>Pseudomonadati</taxon>
        <taxon>Pseudomonadota</taxon>
        <taxon>Betaproteobacteria</taxon>
        <taxon>Burkholderiales</taxon>
        <taxon>Burkholderiaceae</taxon>
        <taxon>Trinickia</taxon>
    </lineage>
</organism>
<gene>
    <name evidence="2" type="ORF">FAZ95_33085</name>
</gene>
<feature type="domain" description="TadE-like" evidence="1">
    <location>
        <begin position="3"/>
        <end position="45"/>
    </location>
</feature>
<name>A0A4P8IZU6_9BURK</name>
<dbReference type="RefSeq" id="WP_137337725.1">
    <property type="nucleotide sequence ID" value="NZ_CP040078.1"/>
</dbReference>
<dbReference type="Proteomes" id="UP000298656">
    <property type="component" value="Chromosome 2"/>
</dbReference>
<dbReference type="AlphaFoldDB" id="A0A4P8IZU6"/>
<evidence type="ECO:0000313" key="3">
    <source>
        <dbReference type="Proteomes" id="UP000298656"/>
    </source>
</evidence>
<accession>A0A4P8IZU6</accession>
<keyword evidence="3" id="KW-1185">Reference proteome</keyword>
<sequence>MHGAAAVELALMLIVLVPLALGVAEFGHAISQYETLTKGTRDAARYLSTYLPSDPAYPLAQAQCLAVYGSATCPTGNATPLVTGLTTSMVVVCDAVNTTNCQDTTDPTLFASVPTYDSNNGAAGGTQSGSINVVEVKIKGFKYQPIEPFFNPTLNLAQLIFNDIFTVMRQVS</sequence>
<dbReference type="EMBL" id="CP040078">
    <property type="protein sequence ID" value="QCP54968.1"/>
    <property type="molecule type" value="Genomic_DNA"/>
</dbReference>
<dbReference type="Pfam" id="PF07811">
    <property type="entry name" value="TadE"/>
    <property type="match status" value="1"/>
</dbReference>
<evidence type="ECO:0000313" key="2">
    <source>
        <dbReference type="EMBL" id="QCP54968.1"/>
    </source>
</evidence>
<dbReference type="OrthoDB" id="7026216at2"/>